<protein>
    <submittedName>
        <fullName evidence="1">Uncharacterized protein</fullName>
    </submittedName>
</protein>
<dbReference type="Proteomes" id="UP000578112">
    <property type="component" value="Unassembled WGS sequence"/>
</dbReference>
<sequence>MYWSERRIIDAMLYRLSYSGELPILAGTDDLIAHLRARGAVIACGLDTLSLEPIDLEKQVTPTTAVPRWDDSGGG</sequence>
<dbReference type="EMBL" id="JACHNH010000001">
    <property type="protein sequence ID" value="MBB4765123.1"/>
    <property type="molecule type" value="Genomic_DNA"/>
</dbReference>
<dbReference type="AlphaFoldDB" id="A0A7W7I2L0"/>
<gene>
    <name evidence="1" type="ORF">BJ971_005679</name>
</gene>
<evidence type="ECO:0000313" key="1">
    <source>
        <dbReference type="EMBL" id="MBB4765123.1"/>
    </source>
</evidence>
<evidence type="ECO:0000313" key="2">
    <source>
        <dbReference type="Proteomes" id="UP000578112"/>
    </source>
</evidence>
<name>A0A7W7I2L0_9ACTN</name>
<organism evidence="1 2">
    <name type="scientific">Actinoplanes digitatis</name>
    <dbReference type="NCBI Taxonomy" id="1868"/>
    <lineage>
        <taxon>Bacteria</taxon>
        <taxon>Bacillati</taxon>
        <taxon>Actinomycetota</taxon>
        <taxon>Actinomycetes</taxon>
        <taxon>Micromonosporales</taxon>
        <taxon>Micromonosporaceae</taxon>
        <taxon>Actinoplanes</taxon>
    </lineage>
</organism>
<reference evidence="1 2" key="1">
    <citation type="submission" date="2020-08" db="EMBL/GenBank/DDBJ databases">
        <title>Sequencing the genomes of 1000 actinobacteria strains.</title>
        <authorList>
            <person name="Klenk H.-P."/>
        </authorList>
    </citation>
    <scope>NUCLEOTIDE SEQUENCE [LARGE SCALE GENOMIC DNA]</scope>
    <source>
        <strain evidence="1 2">DSM 43149</strain>
    </source>
</reference>
<keyword evidence="2" id="KW-1185">Reference proteome</keyword>
<proteinExistence type="predicted"/>
<comment type="caution">
    <text evidence="1">The sequence shown here is derived from an EMBL/GenBank/DDBJ whole genome shotgun (WGS) entry which is preliminary data.</text>
</comment>
<accession>A0A7W7I2L0</accession>